<evidence type="ECO:0000313" key="8">
    <source>
        <dbReference type="EMBL" id="MCL7749651.1"/>
    </source>
</evidence>
<dbReference type="RefSeq" id="WP_250098507.1">
    <property type="nucleotide sequence ID" value="NZ_JAKRYL010000034.1"/>
</dbReference>
<keyword evidence="4 6" id="KW-1133">Transmembrane helix</keyword>
<keyword evidence="5 6" id="KW-0472">Membrane</keyword>
<feature type="transmembrane region" description="Helical" evidence="6">
    <location>
        <begin position="34"/>
        <end position="55"/>
    </location>
</feature>
<dbReference type="Pfam" id="PF06271">
    <property type="entry name" value="RDD"/>
    <property type="match status" value="1"/>
</dbReference>
<evidence type="ECO:0000256" key="1">
    <source>
        <dbReference type="ARBA" id="ARBA00004651"/>
    </source>
</evidence>
<comment type="subcellular location">
    <subcellularLocation>
        <location evidence="1">Cell membrane</location>
        <topology evidence="1">Multi-pass membrane protein</topology>
    </subcellularLocation>
</comment>
<dbReference type="InterPro" id="IPR051791">
    <property type="entry name" value="Pra-immunoreactive"/>
</dbReference>
<dbReference type="PANTHER" id="PTHR36115">
    <property type="entry name" value="PROLINE-RICH ANTIGEN HOMOLOG-RELATED"/>
    <property type="match status" value="1"/>
</dbReference>
<feature type="domain" description="RDD" evidence="7">
    <location>
        <begin position="21"/>
        <end position="156"/>
    </location>
</feature>
<reference evidence="8" key="1">
    <citation type="submission" date="2022-02" db="EMBL/GenBank/DDBJ databases">
        <title>Halalkalibacter sp. nov. isolated from Lonar Lake, India.</title>
        <authorList>
            <person name="Joshi A."/>
            <person name="Thite S."/>
            <person name="Lodha T."/>
        </authorList>
    </citation>
    <scope>NUCLEOTIDE SEQUENCE</scope>
    <source>
        <strain evidence="8">MEB205</strain>
    </source>
</reference>
<evidence type="ECO:0000259" key="7">
    <source>
        <dbReference type="Pfam" id="PF06271"/>
    </source>
</evidence>
<dbReference type="InterPro" id="IPR010432">
    <property type="entry name" value="RDD"/>
</dbReference>
<feature type="transmembrane region" description="Helical" evidence="6">
    <location>
        <begin position="75"/>
        <end position="98"/>
    </location>
</feature>
<evidence type="ECO:0000256" key="6">
    <source>
        <dbReference type="SAM" id="Phobius"/>
    </source>
</evidence>
<name>A0A9X2CWJ0_9BACI</name>
<dbReference type="EMBL" id="JAKRYL010000034">
    <property type="protein sequence ID" value="MCL7749651.1"/>
    <property type="molecule type" value="Genomic_DNA"/>
</dbReference>
<evidence type="ECO:0000256" key="2">
    <source>
        <dbReference type="ARBA" id="ARBA00022475"/>
    </source>
</evidence>
<keyword evidence="3 6" id="KW-0812">Transmembrane</keyword>
<sequence length="162" mass="19475">MIAEQKGNQWVQRLLNEEQRASGWFRLAAGFFDFIFLSLILITTSAITTFWMIVQSEAPSDNIVFIRKYMWENEFHLYLINWTVIVIVFLMIHVLYAFKGKRTIGMKIVDLYVYNEDAEKPSGVQFFCREMLKYLLFPFFLMSFGRKRRTLYDKWTKTYLVK</sequence>
<keyword evidence="9" id="KW-1185">Reference proteome</keyword>
<dbReference type="AlphaFoldDB" id="A0A9X2CWJ0"/>
<dbReference type="Proteomes" id="UP001139150">
    <property type="component" value="Unassembled WGS sequence"/>
</dbReference>
<evidence type="ECO:0000256" key="3">
    <source>
        <dbReference type="ARBA" id="ARBA00022692"/>
    </source>
</evidence>
<keyword evidence="2" id="KW-1003">Cell membrane</keyword>
<comment type="caution">
    <text evidence="8">The sequence shown here is derived from an EMBL/GenBank/DDBJ whole genome shotgun (WGS) entry which is preliminary data.</text>
</comment>
<dbReference type="PANTHER" id="PTHR36115:SF4">
    <property type="entry name" value="MEMBRANE PROTEIN"/>
    <property type="match status" value="1"/>
</dbReference>
<accession>A0A9X2CWJ0</accession>
<evidence type="ECO:0000313" key="9">
    <source>
        <dbReference type="Proteomes" id="UP001139150"/>
    </source>
</evidence>
<organism evidence="8 9">
    <name type="scientific">Halalkalibacter alkaliphilus</name>
    <dbReference type="NCBI Taxonomy" id="2917993"/>
    <lineage>
        <taxon>Bacteria</taxon>
        <taxon>Bacillati</taxon>
        <taxon>Bacillota</taxon>
        <taxon>Bacilli</taxon>
        <taxon>Bacillales</taxon>
        <taxon>Bacillaceae</taxon>
        <taxon>Halalkalibacter</taxon>
    </lineage>
</organism>
<evidence type="ECO:0000256" key="5">
    <source>
        <dbReference type="ARBA" id="ARBA00023136"/>
    </source>
</evidence>
<dbReference type="GO" id="GO:0005886">
    <property type="term" value="C:plasma membrane"/>
    <property type="evidence" value="ECO:0007669"/>
    <property type="project" value="UniProtKB-SubCell"/>
</dbReference>
<protein>
    <submittedName>
        <fullName evidence="8">RDD family protein</fullName>
    </submittedName>
</protein>
<proteinExistence type="predicted"/>
<gene>
    <name evidence="8" type="ORF">MF646_21260</name>
</gene>
<evidence type="ECO:0000256" key="4">
    <source>
        <dbReference type="ARBA" id="ARBA00022989"/>
    </source>
</evidence>